<dbReference type="EMBL" id="JBHUHO010000020">
    <property type="protein sequence ID" value="MFD2115584.1"/>
    <property type="molecule type" value="Genomic_DNA"/>
</dbReference>
<dbReference type="InterPro" id="IPR036365">
    <property type="entry name" value="PGBD-like_sf"/>
</dbReference>
<accession>A0ABW4YIU0</accession>
<gene>
    <name evidence="2" type="ORF">ACFSJH_07550</name>
</gene>
<feature type="domain" description="Peptidoglycan binding-like" evidence="1">
    <location>
        <begin position="193"/>
        <end position="248"/>
    </location>
</feature>
<dbReference type="InterPro" id="IPR036366">
    <property type="entry name" value="PGBDSf"/>
</dbReference>
<evidence type="ECO:0000313" key="3">
    <source>
        <dbReference type="Proteomes" id="UP001597362"/>
    </source>
</evidence>
<dbReference type="Pfam" id="PF01471">
    <property type="entry name" value="PG_binding_1"/>
    <property type="match status" value="1"/>
</dbReference>
<evidence type="ECO:0000313" key="2">
    <source>
        <dbReference type="EMBL" id="MFD2115584.1"/>
    </source>
</evidence>
<protein>
    <submittedName>
        <fullName evidence="2">Peptidoglycan-binding protein</fullName>
    </submittedName>
</protein>
<reference evidence="3" key="1">
    <citation type="journal article" date="2019" name="Int. J. Syst. Evol. Microbiol.">
        <title>The Global Catalogue of Microorganisms (GCM) 10K type strain sequencing project: providing services to taxonomists for standard genome sequencing and annotation.</title>
        <authorList>
            <consortium name="The Broad Institute Genomics Platform"/>
            <consortium name="The Broad Institute Genome Sequencing Center for Infectious Disease"/>
            <person name="Wu L."/>
            <person name="Ma J."/>
        </authorList>
    </citation>
    <scope>NUCLEOTIDE SEQUENCE [LARGE SCALE GENOMIC DNA]</scope>
    <source>
        <strain evidence="3">GH52</strain>
    </source>
</reference>
<dbReference type="SUPFAM" id="SSF47090">
    <property type="entry name" value="PGBD-like"/>
    <property type="match status" value="1"/>
</dbReference>
<dbReference type="Proteomes" id="UP001597362">
    <property type="component" value="Unassembled WGS sequence"/>
</dbReference>
<keyword evidence="3" id="KW-1185">Reference proteome</keyword>
<sequence>MKASLIKILSWLIISSMIIGLGVVSAEPNATIDRDQPSSSIYEVNDGKIVKETILYLNGAQEIITYTYNAEGEINQSVVVVPAPSEGSNNGMITIQAEPLDVYIKDRRITDRIDAISTSWQLAENEYVNGLRSYSEKVKIQEQLHNLANLSRVDYIIMNPYSTYAVNKLGGNSNFPLNRNLSYNSSNPISGFDVLVIQRVLELYGYIDFPEEDSVFGGDIMEAVKLFQASTSGLSITGNVDAATYHALFNSGTSNVRGLGALSQINYYRQQHDLVQQAVIYQLRNNRYNSGGLCTTSSGVCAEVSVPGGSVNGGTGRADIVDKKTREVWEVKPDNNRYNENASATSKRNGAVQLQRYIIRSANTVQSYFPLRTGRSILPISIDWSTTKYLYVRPGGNKGPMASYQSGMVYYSAVDKSKTPTTQPVPVPKANENKVKQTAPDIETVAVAAGAIGAGYVTYRVGKAVIGILLIPVSGPGGLAIILTP</sequence>
<dbReference type="Gene3D" id="1.10.101.10">
    <property type="entry name" value="PGBD-like superfamily/PGBD"/>
    <property type="match status" value="1"/>
</dbReference>
<evidence type="ECO:0000259" key="1">
    <source>
        <dbReference type="Pfam" id="PF01471"/>
    </source>
</evidence>
<dbReference type="RefSeq" id="WP_377770875.1">
    <property type="nucleotide sequence ID" value="NZ_JBHUHO010000020.1"/>
</dbReference>
<proteinExistence type="predicted"/>
<dbReference type="InterPro" id="IPR002477">
    <property type="entry name" value="Peptidoglycan-bd-like"/>
</dbReference>
<name>A0ABW4YIU0_9BACL</name>
<organism evidence="2 3">
    <name type="scientific">Paenibacillus yanchengensis</name>
    <dbReference type="NCBI Taxonomy" id="2035833"/>
    <lineage>
        <taxon>Bacteria</taxon>
        <taxon>Bacillati</taxon>
        <taxon>Bacillota</taxon>
        <taxon>Bacilli</taxon>
        <taxon>Bacillales</taxon>
        <taxon>Paenibacillaceae</taxon>
        <taxon>Paenibacillus</taxon>
    </lineage>
</organism>
<comment type="caution">
    <text evidence="2">The sequence shown here is derived from an EMBL/GenBank/DDBJ whole genome shotgun (WGS) entry which is preliminary data.</text>
</comment>